<sequence length="151" mass="17849">MEQHRPDIQHFIDAWRVAKGLKKKLVAASRLRGCNVIDKWVTSIIKHFYFCVRTAAARAATLEKRGELAVAIWLCFLNHVQKKRCGHNEEYANCEHWDLLPRKWIFSGRFGISLDLWTSLWKMAVLDWRCQLCLCHHHHLQALLQPWTSLY</sequence>
<evidence type="ECO:0000313" key="2">
    <source>
        <dbReference type="Proteomes" id="UP000821866"/>
    </source>
</evidence>
<reference evidence="1" key="1">
    <citation type="journal article" date="2020" name="Cell">
        <title>Large-Scale Comparative Analyses of Tick Genomes Elucidate Their Genetic Diversity and Vector Capacities.</title>
        <authorList>
            <consortium name="Tick Genome and Microbiome Consortium (TIGMIC)"/>
            <person name="Jia N."/>
            <person name="Wang J."/>
            <person name="Shi W."/>
            <person name="Du L."/>
            <person name="Sun Y."/>
            <person name="Zhan W."/>
            <person name="Jiang J.F."/>
            <person name="Wang Q."/>
            <person name="Zhang B."/>
            <person name="Ji P."/>
            <person name="Bell-Sakyi L."/>
            <person name="Cui X.M."/>
            <person name="Yuan T.T."/>
            <person name="Jiang B.G."/>
            <person name="Yang W.F."/>
            <person name="Lam T.T."/>
            <person name="Chang Q.C."/>
            <person name="Ding S.J."/>
            <person name="Wang X.J."/>
            <person name="Zhu J.G."/>
            <person name="Ruan X.D."/>
            <person name="Zhao L."/>
            <person name="Wei J.T."/>
            <person name="Ye R.Z."/>
            <person name="Que T.C."/>
            <person name="Du C.H."/>
            <person name="Zhou Y.H."/>
            <person name="Cheng J.X."/>
            <person name="Dai P.F."/>
            <person name="Guo W.B."/>
            <person name="Han X.H."/>
            <person name="Huang E.J."/>
            <person name="Li L.F."/>
            <person name="Wei W."/>
            <person name="Gao Y.C."/>
            <person name="Liu J.Z."/>
            <person name="Shao H.Z."/>
            <person name="Wang X."/>
            <person name="Wang C.C."/>
            <person name="Yang T.C."/>
            <person name="Huo Q.B."/>
            <person name="Li W."/>
            <person name="Chen H.Y."/>
            <person name="Chen S.E."/>
            <person name="Zhou L.G."/>
            <person name="Ni X.B."/>
            <person name="Tian J.H."/>
            <person name="Sheng Y."/>
            <person name="Liu T."/>
            <person name="Pan Y.S."/>
            <person name="Xia L.Y."/>
            <person name="Li J."/>
            <person name="Zhao F."/>
            <person name="Cao W.C."/>
        </authorList>
    </citation>
    <scope>NUCLEOTIDE SEQUENCE</scope>
    <source>
        <strain evidence="1">Rmic-2018</strain>
    </source>
</reference>
<organism evidence="1 2">
    <name type="scientific">Rhipicephalus microplus</name>
    <name type="common">Cattle tick</name>
    <name type="synonym">Boophilus microplus</name>
    <dbReference type="NCBI Taxonomy" id="6941"/>
    <lineage>
        <taxon>Eukaryota</taxon>
        <taxon>Metazoa</taxon>
        <taxon>Ecdysozoa</taxon>
        <taxon>Arthropoda</taxon>
        <taxon>Chelicerata</taxon>
        <taxon>Arachnida</taxon>
        <taxon>Acari</taxon>
        <taxon>Parasitiformes</taxon>
        <taxon>Ixodida</taxon>
        <taxon>Ixodoidea</taxon>
        <taxon>Ixodidae</taxon>
        <taxon>Rhipicephalinae</taxon>
        <taxon>Rhipicephalus</taxon>
        <taxon>Boophilus</taxon>
    </lineage>
</organism>
<proteinExistence type="predicted"/>
<reference evidence="1" key="2">
    <citation type="submission" date="2021-09" db="EMBL/GenBank/DDBJ databases">
        <authorList>
            <person name="Jia N."/>
            <person name="Wang J."/>
            <person name="Shi W."/>
            <person name="Du L."/>
            <person name="Sun Y."/>
            <person name="Zhan W."/>
            <person name="Jiang J."/>
            <person name="Wang Q."/>
            <person name="Zhang B."/>
            <person name="Ji P."/>
            <person name="Sakyi L.B."/>
            <person name="Cui X."/>
            <person name="Yuan T."/>
            <person name="Jiang B."/>
            <person name="Yang W."/>
            <person name="Lam T.T.-Y."/>
            <person name="Chang Q."/>
            <person name="Ding S."/>
            <person name="Wang X."/>
            <person name="Zhu J."/>
            <person name="Ruan X."/>
            <person name="Zhao L."/>
            <person name="Wei J."/>
            <person name="Que T."/>
            <person name="Du C."/>
            <person name="Cheng J."/>
            <person name="Dai P."/>
            <person name="Han X."/>
            <person name="Huang E."/>
            <person name="Gao Y."/>
            <person name="Liu J."/>
            <person name="Shao H."/>
            <person name="Ye R."/>
            <person name="Li L."/>
            <person name="Wei W."/>
            <person name="Wang X."/>
            <person name="Wang C."/>
            <person name="Huo Q."/>
            <person name="Li W."/>
            <person name="Guo W."/>
            <person name="Chen H."/>
            <person name="Chen S."/>
            <person name="Zhou L."/>
            <person name="Zhou L."/>
            <person name="Ni X."/>
            <person name="Tian J."/>
            <person name="Zhou Y."/>
            <person name="Sheng Y."/>
            <person name="Liu T."/>
            <person name="Pan Y."/>
            <person name="Xia L."/>
            <person name="Li J."/>
            <person name="Zhao F."/>
            <person name="Cao W."/>
        </authorList>
    </citation>
    <scope>NUCLEOTIDE SEQUENCE</scope>
    <source>
        <strain evidence="1">Rmic-2018</strain>
        <tissue evidence="1">Larvae</tissue>
    </source>
</reference>
<dbReference type="EMBL" id="JABSTU010000004">
    <property type="protein sequence ID" value="KAH8032743.1"/>
    <property type="molecule type" value="Genomic_DNA"/>
</dbReference>
<evidence type="ECO:0000313" key="1">
    <source>
        <dbReference type="EMBL" id="KAH8032743.1"/>
    </source>
</evidence>
<gene>
    <name evidence="1" type="ORF">HPB51_001441</name>
</gene>
<comment type="caution">
    <text evidence="1">The sequence shown here is derived from an EMBL/GenBank/DDBJ whole genome shotgun (WGS) entry which is preliminary data.</text>
</comment>
<dbReference type="Proteomes" id="UP000821866">
    <property type="component" value="Chromosome 2"/>
</dbReference>
<dbReference type="PANTHER" id="PTHR31751:SF42">
    <property type="entry name" value="PROTEIN CBG10204"/>
    <property type="match status" value="1"/>
</dbReference>
<dbReference type="PANTHER" id="PTHR31751">
    <property type="entry name" value="SI:CH211-108C17.2-RELATED-RELATED"/>
    <property type="match status" value="1"/>
</dbReference>
<keyword evidence="2" id="KW-1185">Reference proteome</keyword>
<dbReference type="AlphaFoldDB" id="A0A9J6EEK6"/>
<protein>
    <submittedName>
        <fullName evidence="1">Uncharacterized protein</fullName>
    </submittedName>
</protein>
<accession>A0A9J6EEK6</accession>
<name>A0A9J6EEK6_RHIMP</name>